<proteinExistence type="inferred from homology"/>
<evidence type="ECO:0000313" key="4">
    <source>
        <dbReference type="EMBL" id="PNP47535.1"/>
    </source>
</evidence>
<dbReference type="InterPro" id="IPR050478">
    <property type="entry name" value="Ethylene_sulfur-biosynth"/>
</dbReference>
<evidence type="ECO:0000256" key="1">
    <source>
        <dbReference type="ARBA" id="ARBA00007441"/>
    </source>
</evidence>
<dbReference type="CDD" id="cd00609">
    <property type="entry name" value="AAT_like"/>
    <property type="match status" value="1"/>
</dbReference>
<accession>A0A2K0TPU4</accession>
<dbReference type="Proteomes" id="UP000236546">
    <property type="component" value="Unassembled WGS sequence"/>
</dbReference>
<dbReference type="GO" id="GO:0030170">
    <property type="term" value="F:pyridoxal phosphate binding"/>
    <property type="evidence" value="ECO:0007669"/>
    <property type="project" value="InterPro"/>
</dbReference>
<dbReference type="PANTHER" id="PTHR43795">
    <property type="entry name" value="BIFUNCTIONAL ASPARTATE AMINOTRANSFERASE AND GLUTAMATE/ASPARTATE-PREPHENATE AMINOTRANSFERASE-RELATED"/>
    <property type="match status" value="1"/>
</dbReference>
<dbReference type="InterPro" id="IPR004839">
    <property type="entry name" value="Aminotransferase_I/II_large"/>
</dbReference>
<dbReference type="InterPro" id="IPR015421">
    <property type="entry name" value="PyrdxlP-dep_Trfase_major"/>
</dbReference>
<dbReference type="GO" id="GO:0006520">
    <property type="term" value="P:amino acid metabolic process"/>
    <property type="evidence" value="ECO:0007669"/>
    <property type="project" value="TreeGrafter"/>
</dbReference>
<dbReference type="AlphaFoldDB" id="A0A2K0TPU4"/>
<dbReference type="OrthoDB" id="7042322at2759"/>
<dbReference type="GO" id="GO:0008483">
    <property type="term" value="F:transaminase activity"/>
    <property type="evidence" value="ECO:0007669"/>
    <property type="project" value="TreeGrafter"/>
</dbReference>
<protein>
    <recommendedName>
        <fullName evidence="3">Aminotransferase class I/classII large domain-containing protein</fullName>
    </recommendedName>
</protein>
<sequence length="419" mass="46536">MLSTRGTAWSKVGFLHGKQNAYHPIRNPNGVVAFNNAENGFLHADLANFFNKHNHFEDNCCAYGEGYTGTLRLRTAMSNHLNSHFQPVWPIDPEDITFTAGVTDLNEVCALVTCNPETDAIMLGGPVYGTFSKDLAMRTGIKLEWVPVGTDQFTPDCVAAFDAGFEDAKARGVNVRALIICNPHNPLGRCYSRETLKALLHLCAAKGIHLISDEIYALTTYPRDDQLSEKFTSIRAIDYSDIIDPTQVHVLYGMSKDYGAAGLRLGCLISQNQEFCNAVRAICRFSSPSQFSMDLAAKFLEDQEFVKQLLDKSHRVLSKIRLLAEKLLDEAGIKYEKKGNAGLFMWIDLSPQLPLSEANGDGWAAEKLLSDRFARAGVKVDPGAEYQSPEPGRFRLMFCVEEDTLREGVRRIVTALKAE</sequence>
<dbReference type="Gene3D" id="3.90.1150.10">
    <property type="entry name" value="Aspartate Aminotransferase, domain 1"/>
    <property type="match status" value="1"/>
</dbReference>
<dbReference type="PROSITE" id="PS00105">
    <property type="entry name" value="AA_TRANSFER_CLASS_1"/>
    <property type="match status" value="1"/>
</dbReference>
<dbReference type="InterPro" id="IPR015424">
    <property type="entry name" value="PyrdxlP-dep_Trfase"/>
</dbReference>
<feature type="domain" description="Aminotransferase class I/classII large" evidence="3">
    <location>
        <begin position="68"/>
        <end position="412"/>
    </location>
</feature>
<dbReference type="EMBL" id="MTYH01000013">
    <property type="protein sequence ID" value="PNP47535.1"/>
    <property type="molecule type" value="Genomic_DNA"/>
</dbReference>
<evidence type="ECO:0000256" key="2">
    <source>
        <dbReference type="ARBA" id="ARBA00022898"/>
    </source>
</evidence>
<reference evidence="4 5" key="1">
    <citation type="submission" date="2017-02" db="EMBL/GenBank/DDBJ databases">
        <title>Genomes of Trichoderma spp. with biocontrol activity.</title>
        <authorList>
            <person name="Gardiner D."/>
            <person name="Kazan K."/>
            <person name="Vos C."/>
            <person name="Harvey P."/>
        </authorList>
    </citation>
    <scope>NUCLEOTIDE SEQUENCE [LARGE SCALE GENOMIC DNA]</scope>
    <source>
        <strain evidence="4 5">A5MH</strain>
    </source>
</reference>
<dbReference type="Gene3D" id="3.40.640.10">
    <property type="entry name" value="Type I PLP-dependent aspartate aminotransferase-like (Major domain)"/>
    <property type="match status" value="1"/>
</dbReference>
<name>A0A2K0TPU4_9HYPO</name>
<organism evidence="4 5">
    <name type="scientific">Trichoderma gamsii</name>
    <dbReference type="NCBI Taxonomy" id="398673"/>
    <lineage>
        <taxon>Eukaryota</taxon>
        <taxon>Fungi</taxon>
        <taxon>Dikarya</taxon>
        <taxon>Ascomycota</taxon>
        <taxon>Pezizomycotina</taxon>
        <taxon>Sordariomycetes</taxon>
        <taxon>Hypocreomycetidae</taxon>
        <taxon>Hypocreales</taxon>
        <taxon>Hypocreaceae</taxon>
        <taxon>Trichoderma</taxon>
    </lineage>
</organism>
<comment type="caution">
    <text evidence="4">The sequence shown here is derived from an EMBL/GenBank/DDBJ whole genome shotgun (WGS) entry which is preliminary data.</text>
</comment>
<dbReference type="InterPro" id="IPR015422">
    <property type="entry name" value="PyrdxlP-dep_Trfase_small"/>
</dbReference>
<dbReference type="InterPro" id="IPR004838">
    <property type="entry name" value="NHTrfase_class1_PyrdxlP-BS"/>
</dbReference>
<dbReference type="PRINTS" id="PR00753">
    <property type="entry name" value="ACCSYNTHASE"/>
</dbReference>
<evidence type="ECO:0000313" key="5">
    <source>
        <dbReference type="Proteomes" id="UP000236546"/>
    </source>
</evidence>
<dbReference type="SUPFAM" id="SSF53383">
    <property type="entry name" value="PLP-dependent transferases"/>
    <property type="match status" value="1"/>
</dbReference>
<comment type="similarity">
    <text evidence="1">Belongs to the class-I pyridoxal-phosphate-dependent aminotransferase family.</text>
</comment>
<gene>
    <name evidence="4" type="ORF">TGAMA5MH_01356</name>
</gene>
<dbReference type="Pfam" id="PF00155">
    <property type="entry name" value="Aminotran_1_2"/>
    <property type="match status" value="1"/>
</dbReference>
<keyword evidence="2" id="KW-0663">Pyridoxal phosphate</keyword>
<evidence type="ECO:0000259" key="3">
    <source>
        <dbReference type="Pfam" id="PF00155"/>
    </source>
</evidence>
<dbReference type="PANTHER" id="PTHR43795:SF39">
    <property type="entry name" value="AMINOTRANSFERASE CLASS I_CLASSII DOMAIN-CONTAINING PROTEIN"/>
    <property type="match status" value="1"/>
</dbReference>